<name>A0AB40AK50_DIOCR</name>
<organism evidence="6 7">
    <name type="scientific">Dioscorea cayennensis subsp. rotundata</name>
    <name type="common">White Guinea yam</name>
    <name type="synonym">Dioscorea rotundata</name>
    <dbReference type="NCBI Taxonomy" id="55577"/>
    <lineage>
        <taxon>Eukaryota</taxon>
        <taxon>Viridiplantae</taxon>
        <taxon>Streptophyta</taxon>
        <taxon>Embryophyta</taxon>
        <taxon>Tracheophyta</taxon>
        <taxon>Spermatophyta</taxon>
        <taxon>Magnoliopsida</taxon>
        <taxon>Liliopsida</taxon>
        <taxon>Dioscoreales</taxon>
        <taxon>Dioscoreaceae</taxon>
        <taxon>Dioscorea</taxon>
    </lineage>
</organism>
<dbReference type="RefSeq" id="XP_039115371.1">
    <property type="nucleotide sequence ID" value="XM_039259437.1"/>
</dbReference>
<gene>
    <name evidence="7" type="primary">LOC120250614</name>
</gene>
<dbReference type="PANTHER" id="PTHR47944">
    <property type="entry name" value="CYTOCHROME P450 98A9"/>
    <property type="match status" value="1"/>
</dbReference>
<dbReference type="GO" id="GO:0016705">
    <property type="term" value="F:oxidoreductase activity, acting on paired donors, with incorporation or reduction of molecular oxygen"/>
    <property type="evidence" value="ECO:0007669"/>
    <property type="project" value="InterPro"/>
</dbReference>
<evidence type="ECO:0000256" key="4">
    <source>
        <dbReference type="ARBA" id="ARBA00023002"/>
    </source>
</evidence>
<keyword evidence="5" id="KW-0408">Iron</keyword>
<dbReference type="InterPro" id="IPR001128">
    <property type="entry name" value="Cyt_P450"/>
</dbReference>
<dbReference type="SUPFAM" id="SSF48264">
    <property type="entry name" value="Cytochrome P450"/>
    <property type="match status" value="1"/>
</dbReference>
<protein>
    <submittedName>
        <fullName evidence="7">Cytochrome P450 81E8-like</fullName>
    </submittedName>
</protein>
<dbReference type="PANTHER" id="PTHR47944:SF16">
    <property type="entry name" value="CYTOCHROME P450 FAMILY 1 SUBFAMILY A POLYPEPTIDE 1"/>
    <property type="match status" value="1"/>
</dbReference>
<evidence type="ECO:0000256" key="1">
    <source>
        <dbReference type="ARBA" id="ARBA00010617"/>
    </source>
</evidence>
<evidence type="ECO:0000256" key="3">
    <source>
        <dbReference type="ARBA" id="ARBA00022723"/>
    </source>
</evidence>
<keyword evidence="4" id="KW-0560">Oxidoreductase</keyword>
<evidence type="ECO:0000313" key="7">
    <source>
        <dbReference type="RefSeq" id="XP_039115371.1"/>
    </source>
</evidence>
<dbReference type="AlphaFoldDB" id="A0AB40AK50"/>
<evidence type="ECO:0000256" key="5">
    <source>
        <dbReference type="ARBA" id="ARBA00023004"/>
    </source>
</evidence>
<evidence type="ECO:0000256" key="2">
    <source>
        <dbReference type="ARBA" id="ARBA00022617"/>
    </source>
</evidence>
<dbReference type="GO" id="GO:0004497">
    <property type="term" value="F:monooxygenase activity"/>
    <property type="evidence" value="ECO:0007669"/>
    <property type="project" value="InterPro"/>
</dbReference>
<sequence>MIKAGDILGHKNTAIFFSPHGPHWSNLRRLTSSELLSTRRLNLLSGIRFNEFLSLIHRMVQASSSGEIELRARLFEMAHNSMSKMVFGKRYYGENLDVEVDVANQFKDIMHEVIDLVFSFNPRDFFPALGWLDLLGVERRMKRLLPRLDGFITEIIEEQRRRRSEEANAGREAEERNLLDVMLSMQETDHEMYTDEHINGHILGVQNFDLKVPWVSFLFGLTIWVKSNICCDVESCWLEVFDEMSLDYPIM</sequence>
<keyword evidence="6" id="KW-1185">Reference proteome</keyword>
<evidence type="ECO:0000313" key="6">
    <source>
        <dbReference type="Proteomes" id="UP001515500"/>
    </source>
</evidence>
<dbReference type="GeneID" id="120250614"/>
<dbReference type="GO" id="GO:0005506">
    <property type="term" value="F:iron ion binding"/>
    <property type="evidence" value="ECO:0007669"/>
    <property type="project" value="InterPro"/>
</dbReference>
<dbReference type="Gene3D" id="1.10.630.10">
    <property type="entry name" value="Cytochrome P450"/>
    <property type="match status" value="1"/>
</dbReference>
<dbReference type="InterPro" id="IPR036396">
    <property type="entry name" value="Cyt_P450_sf"/>
</dbReference>
<dbReference type="GO" id="GO:0020037">
    <property type="term" value="F:heme binding"/>
    <property type="evidence" value="ECO:0007669"/>
    <property type="project" value="InterPro"/>
</dbReference>
<dbReference type="Proteomes" id="UP001515500">
    <property type="component" value="Chromosome 19"/>
</dbReference>
<proteinExistence type="inferred from homology"/>
<dbReference type="Pfam" id="PF00067">
    <property type="entry name" value="p450"/>
    <property type="match status" value="1"/>
</dbReference>
<keyword evidence="2" id="KW-0349">Heme</keyword>
<reference evidence="7" key="1">
    <citation type="submission" date="2025-08" db="UniProtKB">
        <authorList>
            <consortium name="RefSeq"/>
        </authorList>
    </citation>
    <scope>IDENTIFICATION</scope>
</reference>
<comment type="similarity">
    <text evidence="1">Belongs to the cytochrome P450 family.</text>
</comment>
<accession>A0AB40AK50</accession>
<keyword evidence="3" id="KW-0479">Metal-binding</keyword>